<sequence>MSKTTSRFVKTRELNKLTVKNRYPLPRIDDLFDQLRGACPFLKIDFRSANVMGGALSRKERVKSRRVRGMILAAQSEAFKQENVLLVGSIMDEARASRYLMIYLVVLADTTECVRDAIGFKYCLAFLSDDNRSPVLWAEIGESSLTGLELV</sequence>
<dbReference type="SUPFAM" id="SSF56672">
    <property type="entry name" value="DNA/RNA polymerases"/>
    <property type="match status" value="1"/>
</dbReference>
<evidence type="ECO:0000313" key="2">
    <source>
        <dbReference type="Proteomes" id="UP001151760"/>
    </source>
</evidence>
<reference evidence="1" key="2">
    <citation type="submission" date="2022-01" db="EMBL/GenBank/DDBJ databases">
        <authorList>
            <person name="Yamashiro T."/>
            <person name="Shiraishi A."/>
            <person name="Satake H."/>
            <person name="Nakayama K."/>
        </authorList>
    </citation>
    <scope>NUCLEOTIDE SEQUENCE</scope>
</reference>
<dbReference type="EMBL" id="BQNB010016980">
    <property type="protein sequence ID" value="GJT58004.1"/>
    <property type="molecule type" value="Genomic_DNA"/>
</dbReference>
<dbReference type="PANTHER" id="PTHR24559:SF444">
    <property type="entry name" value="REVERSE TRANSCRIPTASE DOMAIN-CONTAINING PROTEIN"/>
    <property type="match status" value="1"/>
</dbReference>
<gene>
    <name evidence="1" type="ORF">Tco_0993058</name>
</gene>
<keyword evidence="2" id="KW-1185">Reference proteome</keyword>
<dbReference type="Gene3D" id="3.30.70.270">
    <property type="match status" value="1"/>
</dbReference>
<dbReference type="InterPro" id="IPR043502">
    <property type="entry name" value="DNA/RNA_pol_sf"/>
</dbReference>
<dbReference type="InterPro" id="IPR053134">
    <property type="entry name" value="RNA-dir_DNA_polymerase"/>
</dbReference>
<name>A0ABQ5F4D1_9ASTR</name>
<dbReference type="PANTHER" id="PTHR24559">
    <property type="entry name" value="TRANSPOSON TY3-I GAG-POL POLYPROTEIN"/>
    <property type="match status" value="1"/>
</dbReference>
<evidence type="ECO:0000313" key="1">
    <source>
        <dbReference type="EMBL" id="GJT58004.1"/>
    </source>
</evidence>
<proteinExistence type="predicted"/>
<protein>
    <submittedName>
        <fullName evidence="1">Uncharacterized protein</fullName>
    </submittedName>
</protein>
<accession>A0ABQ5F4D1</accession>
<reference evidence="1" key="1">
    <citation type="journal article" date="2022" name="Int. J. Mol. Sci.">
        <title>Draft Genome of Tanacetum Coccineum: Genomic Comparison of Closely Related Tanacetum-Family Plants.</title>
        <authorList>
            <person name="Yamashiro T."/>
            <person name="Shiraishi A."/>
            <person name="Nakayama K."/>
            <person name="Satake H."/>
        </authorList>
    </citation>
    <scope>NUCLEOTIDE SEQUENCE</scope>
</reference>
<dbReference type="Proteomes" id="UP001151760">
    <property type="component" value="Unassembled WGS sequence"/>
</dbReference>
<comment type="caution">
    <text evidence="1">The sequence shown here is derived from an EMBL/GenBank/DDBJ whole genome shotgun (WGS) entry which is preliminary data.</text>
</comment>
<organism evidence="1 2">
    <name type="scientific">Tanacetum coccineum</name>
    <dbReference type="NCBI Taxonomy" id="301880"/>
    <lineage>
        <taxon>Eukaryota</taxon>
        <taxon>Viridiplantae</taxon>
        <taxon>Streptophyta</taxon>
        <taxon>Embryophyta</taxon>
        <taxon>Tracheophyta</taxon>
        <taxon>Spermatophyta</taxon>
        <taxon>Magnoliopsida</taxon>
        <taxon>eudicotyledons</taxon>
        <taxon>Gunneridae</taxon>
        <taxon>Pentapetalae</taxon>
        <taxon>asterids</taxon>
        <taxon>campanulids</taxon>
        <taxon>Asterales</taxon>
        <taxon>Asteraceae</taxon>
        <taxon>Asteroideae</taxon>
        <taxon>Anthemideae</taxon>
        <taxon>Anthemidinae</taxon>
        <taxon>Tanacetum</taxon>
    </lineage>
</organism>
<dbReference type="InterPro" id="IPR043128">
    <property type="entry name" value="Rev_trsase/Diguanyl_cyclase"/>
</dbReference>